<evidence type="ECO:0000256" key="5">
    <source>
        <dbReference type="ARBA" id="ARBA00023315"/>
    </source>
</evidence>
<dbReference type="InterPro" id="IPR003447">
    <property type="entry name" value="FEMABX"/>
</dbReference>
<dbReference type="RefSeq" id="WP_011137570.1">
    <property type="nucleotide sequence ID" value="NZ_JABXOB010000012.1"/>
</dbReference>
<gene>
    <name evidence="7" type="ORF">CBW21_17955</name>
</gene>
<sequence length="331" mass="38098">MTLKVKIIKDVNKVNGDFESHVFASEGYLKACSDEYGWFCGHGVVLPFYIDKILIFRRLIFTTAPYGYETNDITHDILSAFMDEVVQVCKGENICDFISKPQSNAVFPVAPTGGVVCDWGSYITKIDLEDEDLIKSYHSKHRNVIVKSMRDGVEVRVIEDEALVQDCVKQTLLRQKLPYYPSLQFVSALRSALPENTLMMAAYHQEQLQGVALVPYDSDCGYYLYGGSIPQPYGGSLNLLQYEVMRQLRDRGVKYYDFVGARLKVEQGGKYEGIQRFKVRFGAQLVKGYAFRVVFSPFKYWLFNFMVRVYFRLKGWEYKDAIDQIRMQSSE</sequence>
<dbReference type="EMBL" id="NHOO01000017">
    <property type="protein sequence ID" value="OVE46530.1"/>
    <property type="molecule type" value="Genomic_DNA"/>
</dbReference>
<dbReference type="SUPFAM" id="SSF55729">
    <property type="entry name" value="Acyl-CoA N-acyltransferases (Nat)"/>
    <property type="match status" value="1"/>
</dbReference>
<keyword evidence="8" id="KW-1185">Reference proteome</keyword>
<comment type="caution">
    <text evidence="7">The sequence shown here is derived from an EMBL/GenBank/DDBJ whole genome shotgun (WGS) entry which is preliminary data.</text>
</comment>
<dbReference type="PANTHER" id="PTHR36174">
    <property type="entry name" value="LIPID II:GLYCINE GLYCYLTRANSFERASE"/>
    <property type="match status" value="1"/>
</dbReference>
<keyword evidence="6" id="KW-0961">Cell wall biogenesis/degradation</keyword>
<evidence type="ECO:0000256" key="2">
    <source>
        <dbReference type="ARBA" id="ARBA00022679"/>
    </source>
</evidence>
<dbReference type="InterPro" id="IPR016181">
    <property type="entry name" value="Acyl_CoA_acyltransferase"/>
</dbReference>
<evidence type="ECO:0000256" key="1">
    <source>
        <dbReference type="ARBA" id="ARBA00009943"/>
    </source>
</evidence>
<dbReference type="AlphaFoldDB" id="A0A202B5A7"/>
<dbReference type="PROSITE" id="PS51191">
    <property type="entry name" value="FEMABX"/>
    <property type="match status" value="1"/>
</dbReference>
<keyword evidence="2" id="KW-0808">Transferase</keyword>
<evidence type="ECO:0000313" key="7">
    <source>
        <dbReference type="EMBL" id="OVE46530.1"/>
    </source>
</evidence>
<dbReference type="GO" id="GO:0071555">
    <property type="term" value="P:cell wall organization"/>
    <property type="evidence" value="ECO:0007669"/>
    <property type="project" value="UniProtKB-KW"/>
</dbReference>
<dbReference type="GO" id="GO:0009252">
    <property type="term" value="P:peptidoglycan biosynthetic process"/>
    <property type="evidence" value="ECO:0007669"/>
    <property type="project" value="UniProtKB-KW"/>
</dbReference>
<dbReference type="Pfam" id="PF02388">
    <property type="entry name" value="FemAB"/>
    <property type="match status" value="1"/>
</dbReference>
<evidence type="ECO:0000256" key="4">
    <source>
        <dbReference type="ARBA" id="ARBA00022984"/>
    </source>
</evidence>
<keyword evidence="5" id="KW-0012">Acyltransferase</keyword>
<name>A0A202B5A7_CHRVL</name>
<dbReference type="PANTHER" id="PTHR36174:SF1">
    <property type="entry name" value="LIPID II:GLYCINE GLYCYLTRANSFERASE"/>
    <property type="match status" value="1"/>
</dbReference>
<organism evidence="7 8">
    <name type="scientific">Chromobacterium violaceum</name>
    <dbReference type="NCBI Taxonomy" id="536"/>
    <lineage>
        <taxon>Bacteria</taxon>
        <taxon>Pseudomonadati</taxon>
        <taxon>Pseudomonadota</taxon>
        <taxon>Betaproteobacteria</taxon>
        <taxon>Neisseriales</taxon>
        <taxon>Chromobacteriaceae</taxon>
        <taxon>Chromobacterium</taxon>
    </lineage>
</organism>
<protein>
    <submittedName>
        <fullName evidence="7">Uncharacterized protein</fullName>
    </submittedName>
</protein>
<proteinExistence type="inferred from homology"/>
<evidence type="ECO:0000313" key="8">
    <source>
        <dbReference type="Proteomes" id="UP000196342"/>
    </source>
</evidence>
<accession>A0A202B5A7</accession>
<dbReference type="GO" id="GO:0016755">
    <property type="term" value="F:aminoacyltransferase activity"/>
    <property type="evidence" value="ECO:0007669"/>
    <property type="project" value="InterPro"/>
</dbReference>
<keyword evidence="3" id="KW-0133">Cell shape</keyword>
<dbReference type="Proteomes" id="UP000196342">
    <property type="component" value="Unassembled WGS sequence"/>
</dbReference>
<keyword evidence="4" id="KW-0573">Peptidoglycan synthesis</keyword>
<dbReference type="Gene3D" id="3.40.630.30">
    <property type="match status" value="1"/>
</dbReference>
<evidence type="ECO:0000256" key="3">
    <source>
        <dbReference type="ARBA" id="ARBA00022960"/>
    </source>
</evidence>
<dbReference type="GO" id="GO:0008360">
    <property type="term" value="P:regulation of cell shape"/>
    <property type="evidence" value="ECO:0007669"/>
    <property type="project" value="UniProtKB-KW"/>
</dbReference>
<comment type="similarity">
    <text evidence="1">Belongs to the FemABX family.</text>
</comment>
<reference evidence="7 8" key="1">
    <citation type="submission" date="2017-05" db="EMBL/GenBank/DDBJ databases">
        <title>Chromobacterium violaceum GHPS1 isolated from Hydrocarbon polluted soil in French Guiana display an awesome secondary metabolite arsenal and a battery of drug and heavy-metal-resistance and detoxification of xenobiotics proteins.</title>
        <authorList>
            <person name="Belbahri L."/>
        </authorList>
    </citation>
    <scope>NUCLEOTIDE SEQUENCE [LARGE SCALE GENOMIC DNA]</scope>
    <source>
        <strain evidence="7 8">GHPS1</strain>
    </source>
</reference>
<dbReference type="InterPro" id="IPR050644">
    <property type="entry name" value="PG_Glycine_Bridge_Synth"/>
</dbReference>
<evidence type="ECO:0000256" key="6">
    <source>
        <dbReference type="ARBA" id="ARBA00023316"/>
    </source>
</evidence>